<gene>
    <name evidence="10" type="ORF">UFOPK3708_00835</name>
</gene>
<reference evidence="10" key="1">
    <citation type="submission" date="2020-05" db="EMBL/GenBank/DDBJ databases">
        <authorList>
            <person name="Chiriac C."/>
            <person name="Salcher M."/>
            <person name="Ghai R."/>
            <person name="Kavagutti S V."/>
        </authorList>
    </citation>
    <scope>NUCLEOTIDE SEQUENCE</scope>
</reference>
<keyword evidence="5" id="KW-0274">FAD</keyword>
<evidence type="ECO:0000256" key="3">
    <source>
        <dbReference type="ARBA" id="ARBA00011738"/>
    </source>
</evidence>
<evidence type="ECO:0000256" key="1">
    <source>
        <dbReference type="ARBA" id="ARBA00001974"/>
    </source>
</evidence>
<dbReference type="InterPro" id="IPR036250">
    <property type="entry name" value="AcylCo_DH-like_C"/>
</dbReference>
<proteinExistence type="inferred from homology"/>
<sequence>MADFSIDPAFQEQLDWIREFVKAEVEPLDLAFAGEDMVYNKASAFYEEAIRPLQQVVKDRGLWSCHLTPEYGGQGYGQVQLAYMNEILGRSQFGPTVFGNQAPDSGNAEIIAHYGTPEQKAKYLEPLLDGRISSCYSMTEPQGGADPGVFTCSAVRDGDEWVIDGEKWFSSSLRYASFLIVMVITDPDVAVHKGASMFLVPADSPGIEVVRNVGVGQEHDGHGGHAYVRYNSVRVPADHLLGGEGQAFAIAQTRLGGGRLHHAMRTVGAVSRCLDMLCERALSRTTQGELLARKQATQEKIADSFIELLQFKLQVLHAAWVVDQKGGHAARKEIAAVKVATPKVYREAVLRTMQLHGALGVSNEMPLANMLMASVTMGIADGPTEVHKFTVAREVLKDYSPAEGAWPSEHLPERRAAARAEYADLLERSVADL</sequence>
<dbReference type="Gene3D" id="1.20.140.10">
    <property type="entry name" value="Butyryl-CoA Dehydrogenase, subunit A, domain 3"/>
    <property type="match status" value="1"/>
</dbReference>
<comment type="subunit">
    <text evidence="3">Homodimer.</text>
</comment>
<dbReference type="Pfam" id="PF00441">
    <property type="entry name" value="Acyl-CoA_dh_1"/>
    <property type="match status" value="1"/>
</dbReference>
<dbReference type="PANTHER" id="PTHR48083:SF13">
    <property type="entry name" value="ACYL-COA DEHYDROGENASE FAMILY MEMBER 11"/>
    <property type="match status" value="1"/>
</dbReference>
<dbReference type="Gene3D" id="2.40.110.10">
    <property type="entry name" value="Butyryl-CoA Dehydrogenase, subunit A, domain 2"/>
    <property type="match status" value="1"/>
</dbReference>
<dbReference type="InterPro" id="IPR050741">
    <property type="entry name" value="Acyl-CoA_dehydrogenase"/>
</dbReference>
<dbReference type="SUPFAM" id="SSF56645">
    <property type="entry name" value="Acyl-CoA dehydrogenase NM domain-like"/>
    <property type="match status" value="1"/>
</dbReference>
<protein>
    <submittedName>
        <fullName evidence="10">Unannotated protein</fullName>
    </submittedName>
</protein>
<dbReference type="Pfam" id="PF02770">
    <property type="entry name" value="Acyl-CoA_dh_M"/>
    <property type="match status" value="1"/>
</dbReference>
<comment type="similarity">
    <text evidence="2">Belongs to the acyl-CoA dehydrogenase family.</text>
</comment>
<dbReference type="GO" id="GO:0050660">
    <property type="term" value="F:flavin adenine dinucleotide binding"/>
    <property type="evidence" value="ECO:0007669"/>
    <property type="project" value="InterPro"/>
</dbReference>
<evidence type="ECO:0000259" key="8">
    <source>
        <dbReference type="Pfam" id="PF02770"/>
    </source>
</evidence>
<evidence type="ECO:0000256" key="2">
    <source>
        <dbReference type="ARBA" id="ARBA00009347"/>
    </source>
</evidence>
<dbReference type="GO" id="GO:0005737">
    <property type="term" value="C:cytoplasm"/>
    <property type="evidence" value="ECO:0007669"/>
    <property type="project" value="TreeGrafter"/>
</dbReference>
<comment type="cofactor">
    <cofactor evidence="1">
        <name>FAD</name>
        <dbReference type="ChEBI" id="CHEBI:57692"/>
    </cofactor>
</comment>
<dbReference type="InterPro" id="IPR013786">
    <property type="entry name" value="AcylCoA_DH/ox_N"/>
</dbReference>
<dbReference type="EMBL" id="CAFBNA010000040">
    <property type="protein sequence ID" value="CAB4930898.1"/>
    <property type="molecule type" value="Genomic_DNA"/>
</dbReference>
<evidence type="ECO:0000313" key="10">
    <source>
        <dbReference type="EMBL" id="CAB4930898.1"/>
    </source>
</evidence>
<dbReference type="InterPro" id="IPR046373">
    <property type="entry name" value="Acyl-CoA_Oxase/DH_mid-dom_sf"/>
</dbReference>
<feature type="domain" description="Acyl-CoA dehydrogenase/oxidase C-terminal" evidence="7">
    <location>
        <begin position="248"/>
        <end position="395"/>
    </location>
</feature>
<evidence type="ECO:0000256" key="4">
    <source>
        <dbReference type="ARBA" id="ARBA00022630"/>
    </source>
</evidence>
<evidence type="ECO:0000256" key="5">
    <source>
        <dbReference type="ARBA" id="ARBA00022827"/>
    </source>
</evidence>
<dbReference type="InterPro" id="IPR009100">
    <property type="entry name" value="AcylCoA_DH/oxidase_NM_dom_sf"/>
</dbReference>
<keyword evidence="4" id="KW-0285">Flavoprotein</keyword>
<dbReference type="FunFam" id="2.40.110.10:FF:000002">
    <property type="entry name" value="Acyl-CoA dehydrogenase fadE12"/>
    <property type="match status" value="1"/>
</dbReference>
<name>A0A6J7II82_9ZZZZ</name>
<dbReference type="Gene3D" id="1.10.540.10">
    <property type="entry name" value="Acyl-CoA dehydrogenase/oxidase, N-terminal domain"/>
    <property type="match status" value="1"/>
</dbReference>
<dbReference type="InterPro" id="IPR006091">
    <property type="entry name" value="Acyl-CoA_Oxase/DH_mid-dom"/>
</dbReference>
<feature type="domain" description="Acyl-CoA dehydrogenase/oxidase N-terminal" evidence="9">
    <location>
        <begin position="14"/>
        <end position="130"/>
    </location>
</feature>
<dbReference type="GO" id="GO:0003995">
    <property type="term" value="F:acyl-CoA dehydrogenase activity"/>
    <property type="evidence" value="ECO:0007669"/>
    <property type="project" value="TreeGrafter"/>
</dbReference>
<evidence type="ECO:0000259" key="9">
    <source>
        <dbReference type="Pfam" id="PF02771"/>
    </source>
</evidence>
<dbReference type="PANTHER" id="PTHR48083">
    <property type="entry name" value="MEDIUM-CHAIN SPECIFIC ACYL-COA DEHYDROGENASE, MITOCHONDRIAL-RELATED"/>
    <property type="match status" value="1"/>
</dbReference>
<dbReference type="InterPro" id="IPR009075">
    <property type="entry name" value="AcylCo_DH/oxidase_C"/>
</dbReference>
<keyword evidence="6" id="KW-0560">Oxidoreductase</keyword>
<organism evidence="10">
    <name type="scientific">freshwater metagenome</name>
    <dbReference type="NCBI Taxonomy" id="449393"/>
    <lineage>
        <taxon>unclassified sequences</taxon>
        <taxon>metagenomes</taxon>
        <taxon>ecological metagenomes</taxon>
    </lineage>
</organism>
<accession>A0A6J7II82</accession>
<evidence type="ECO:0000256" key="6">
    <source>
        <dbReference type="ARBA" id="ARBA00023002"/>
    </source>
</evidence>
<dbReference type="AlphaFoldDB" id="A0A6J7II82"/>
<dbReference type="Pfam" id="PF02771">
    <property type="entry name" value="Acyl-CoA_dh_N"/>
    <property type="match status" value="1"/>
</dbReference>
<evidence type="ECO:0000259" key="7">
    <source>
        <dbReference type="Pfam" id="PF00441"/>
    </source>
</evidence>
<dbReference type="InterPro" id="IPR037069">
    <property type="entry name" value="AcylCoA_DH/ox_N_sf"/>
</dbReference>
<dbReference type="SUPFAM" id="SSF47203">
    <property type="entry name" value="Acyl-CoA dehydrogenase C-terminal domain-like"/>
    <property type="match status" value="1"/>
</dbReference>
<feature type="domain" description="Acyl-CoA oxidase/dehydrogenase middle" evidence="8">
    <location>
        <begin position="135"/>
        <end position="212"/>
    </location>
</feature>
<dbReference type="GO" id="GO:0033539">
    <property type="term" value="P:fatty acid beta-oxidation using acyl-CoA dehydrogenase"/>
    <property type="evidence" value="ECO:0007669"/>
    <property type="project" value="TreeGrafter"/>
</dbReference>